<name>A0A2N8KSS5_9BURK</name>
<keyword evidence="3" id="KW-1185">Reference proteome</keyword>
<keyword evidence="1" id="KW-0812">Transmembrane</keyword>
<feature type="transmembrane region" description="Helical" evidence="1">
    <location>
        <begin position="964"/>
        <end position="988"/>
    </location>
</feature>
<feature type="transmembrane region" description="Helical" evidence="1">
    <location>
        <begin position="1061"/>
        <end position="1078"/>
    </location>
</feature>
<gene>
    <name evidence="2" type="ORF">C1O66_22790</name>
</gene>
<feature type="transmembrane region" description="Helical" evidence="1">
    <location>
        <begin position="736"/>
        <end position="756"/>
    </location>
</feature>
<dbReference type="Proteomes" id="UP000235916">
    <property type="component" value="Unassembled WGS sequence"/>
</dbReference>
<reference evidence="2 3" key="1">
    <citation type="submission" date="2018-01" db="EMBL/GenBank/DDBJ databases">
        <title>Draft genome sequence of Paucibacter aquatile CR182 isolated from freshwater of the Nakdong River.</title>
        <authorList>
            <person name="Choi A."/>
            <person name="Chung E.J."/>
        </authorList>
    </citation>
    <scope>NUCLEOTIDE SEQUENCE [LARGE SCALE GENOMIC DNA]</scope>
    <source>
        <strain evidence="2 3">CR182</strain>
    </source>
</reference>
<evidence type="ECO:0000256" key="1">
    <source>
        <dbReference type="SAM" id="Phobius"/>
    </source>
</evidence>
<dbReference type="AlphaFoldDB" id="A0A2N8KSS5"/>
<dbReference type="RefSeq" id="WP_102770280.1">
    <property type="nucleotide sequence ID" value="NZ_POSP01000004.1"/>
</dbReference>
<comment type="caution">
    <text evidence="2">The sequence shown here is derived from an EMBL/GenBank/DDBJ whole genome shotgun (WGS) entry which is preliminary data.</text>
</comment>
<feature type="transmembrane region" description="Helical" evidence="1">
    <location>
        <begin position="922"/>
        <end position="944"/>
    </location>
</feature>
<feature type="transmembrane region" description="Helical" evidence="1">
    <location>
        <begin position="695"/>
        <end position="724"/>
    </location>
</feature>
<dbReference type="OrthoDB" id="242611at2"/>
<dbReference type="EMBL" id="POSP01000004">
    <property type="protein sequence ID" value="PND36507.1"/>
    <property type="molecule type" value="Genomic_DNA"/>
</dbReference>
<keyword evidence="1" id="KW-0472">Membrane</keyword>
<feature type="transmembrane region" description="Helical" evidence="1">
    <location>
        <begin position="654"/>
        <end position="674"/>
    </location>
</feature>
<feature type="transmembrane region" description="Helical" evidence="1">
    <location>
        <begin position="1090"/>
        <end position="1110"/>
    </location>
</feature>
<sequence>MDNKGGGIPWTSLAVLVAFITSTQLVPHAFDQLRPAEKERAQAVTAADLEVEARLWEDPFVAVRRHEAERLERCDKLYKDPAKATECKLKSVAALRTPQELSRRLSGDDEPDSSETLVLVALVPGNAFVGAEEGRRRTRYAVLAGLQAKGYVPDNAERLGLLQLDEAKLSPQAAASNGVRPGLLVPYELLSASSLSAAVARTSPARPAQAASDVADIAQASRYSQVAVLWVDETALPSRKLDSLALMLHALFEPWAAGKREPPPLAVIGPSTTDALRVALADLRSAAWRLGPGPGSRSHCSVPPGQRPLAQAPTASEPWLDGYWHLSRALLLSPFSTASDAMLSELDGSSLEDYVSWRFCRLQGGRQDPPVRLIRKIGSDKELLDQLTGELSLRLSATARSPQRVVLIGERDSLYAQALVGQLRAQLSQNPALHLEELYFFRGLDGVTTRDVGRDEARGGSGKADAQARIEWPEARDQLDYLRRLAQQLQRSESKVGALPIGAIGLMASDVHDKLLLLQALHESFADKFFFTTDMDARFLHPRVQTFTRNLLVASSLPLEFPRLSSPRCQAVADRVGLPAPDLAAGNPPWRDVYQSSAYLAARHAGCRSKACRAVEDCAAEEALDHPSLYEVGRSGAMALSGYAFERRPPGKAYGVRLAAVALPVLLLLGLLVWPGTPVLRNIRRRRAAARLEHLPAGLVPSISLPELGFVALYCWLFFFALVSLSEMLWPGHLRFAPGMLGLSLGSTLLVLLSLAPEHRFGFGFGKGLGAEGVPATMDPGLRRTLRGLCWVTLGLVWAYVLSGVEARRCDSCEPLAWLEGLSAWPSHLLHLLALLAIVDTLDATWSRSVQGMAEDCAWLHLPEQTPKRAGVAARQGGLRLMRRIWQRHLSVAGWHAAPGGSLDFRILWHQYGRRGSRVPRALRIMLGFVLTLLVVLGLFFGFSDGVGPAVPVRGEDHRALIRFTLDAILVLLPLLVVAVGDATMLACRFIRLLTAARTIYPASTLAHFAASLGSAHEALWLRAIAADPAQRAVAPPELRRHSLLDDWIDVQIVVRRSGRIGPLVMGPFVVLALLIVGRSRLFDNWSLTLPVAMAASAYLLGLLALAVLLKQAAEQARSRALRRMEADLRWLMGGDEEQRRLIEPFKRLMASVQEERGGALAPIFEQPLVKALLVPLGGAGGAQLFEYFLLAR</sequence>
<evidence type="ECO:0000313" key="2">
    <source>
        <dbReference type="EMBL" id="PND36507.1"/>
    </source>
</evidence>
<accession>A0A2N8KSS5</accession>
<evidence type="ECO:0000313" key="3">
    <source>
        <dbReference type="Proteomes" id="UP000235916"/>
    </source>
</evidence>
<organism evidence="2 3">
    <name type="scientific">Kinneretia aquatilis</name>
    <dbReference type="NCBI Taxonomy" id="2070761"/>
    <lineage>
        <taxon>Bacteria</taxon>
        <taxon>Pseudomonadati</taxon>
        <taxon>Pseudomonadota</taxon>
        <taxon>Betaproteobacteria</taxon>
        <taxon>Burkholderiales</taxon>
        <taxon>Sphaerotilaceae</taxon>
        <taxon>Roseateles</taxon>
    </lineage>
</organism>
<protein>
    <submittedName>
        <fullName evidence="2">Uncharacterized protein</fullName>
    </submittedName>
</protein>
<keyword evidence="1" id="KW-1133">Transmembrane helix</keyword>
<proteinExistence type="predicted"/>